<organism evidence="1 2">
    <name type="scientific">Cardiocondyla obscurior</name>
    <dbReference type="NCBI Taxonomy" id="286306"/>
    <lineage>
        <taxon>Eukaryota</taxon>
        <taxon>Metazoa</taxon>
        <taxon>Ecdysozoa</taxon>
        <taxon>Arthropoda</taxon>
        <taxon>Hexapoda</taxon>
        <taxon>Insecta</taxon>
        <taxon>Pterygota</taxon>
        <taxon>Neoptera</taxon>
        <taxon>Endopterygota</taxon>
        <taxon>Hymenoptera</taxon>
        <taxon>Apocrita</taxon>
        <taxon>Aculeata</taxon>
        <taxon>Formicoidea</taxon>
        <taxon>Formicidae</taxon>
        <taxon>Myrmicinae</taxon>
        <taxon>Cardiocondyla</taxon>
    </lineage>
</organism>
<comment type="caution">
    <text evidence="1">The sequence shown here is derived from an EMBL/GenBank/DDBJ whole genome shotgun (WGS) entry which is preliminary data.</text>
</comment>
<dbReference type="Pfam" id="PF08238">
    <property type="entry name" value="Sel1"/>
    <property type="match status" value="2"/>
</dbReference>
<reference evidence="1 2" key="1">
    <citation type="submission" date="2023-03" db="EMBL/GenBank/DDBJ databases">
        <title>High recombination rates correlate with genetic variation in Cardiocondyla obscurior ants.</title>
        <authorList>
            <person name="Errbii M."/>
        </authorList>
    </citation>
    <scope>NUCLEOTIDE SEQUENCE [LARGE SCALE GENOMIC DNA]</scope>
    <source>
        <strain evidence="1">Alpha-2009</strain>
        <tissue evidence="1">Whole body</tissue>
    </source>
</reference>
<dbReference type="PANTHER" id="PTHR45011:SF1">
    <property type="entry name" value="DAP3-BINDING CELL DEATH ENHANCER 1"/>
    <property type="match status" value="1"/>
</dbReference>
<dbReference type="PANTHER" id="PTHR45011">
    <property type="entry name" value="DAP3-BINDING CELL DEATH ENHANCER 1"/>
    <property type="match status" value="1"/>
</dbReference>
<dbReference type="InterPro" id="IPR011990">
    <property type="entry name" value="TPR-like_helical_dom_sf"/>
</dbReference>
<gene>
    <name evidence="1" type="ORF">PUN28_010287</name>
</gene>
<dbReference type="Gene3D" id="1.25.40.10">
    <property type="entry name" value="Tetratricopeptide repeat domain"/>
    <property type="match status" value="1"/>
</dbReference>
<dbReference type="SMART" id="SM00671">
    <property type="entry name" value="SEL1"/>
    <property type="match status" value="2"/>
</dbReference>
<protein>
    <submittedName>
        <fullName evidence="1">Uncharacterized protein</fullName>
    </submittedName>
</protein>
<dbReference type="SUPFAM" id="SSF81901">
    <property type="entry name" value="HCP-like"/>
    <property type="match status" value="1"/>
</dbReference>
<sequence>MWKVVVRGIRETLERRVCRTNVYSQSSQDNKNNEVKTSLACQEKFLPPVLITYNGFCGSAKNAGAKDKRHGYDWNTRHSWSEAVGWSSVLAAGWVVCQTLCLHKRVLLDSNENLRNKLHGHFGVSFILIQLLNVQPKKILPITNCAGTSNEKSNLQDSDSQQAAKKQFGPITINEAFKKAADNFTNTHKVVIGEYELRYGIQALEEKRYKDALTHFSEGAKLSSPGSMFNLGLCYEKGIGTLADLTKAAKCYNDAAAHDHADALYNLGVFHAQGKGGLSVDIDIARKCFIKAARLGQVQAQHALDLEKAHIQSQKNIPSAMKLNPNFEKNEKSDTSVKLSDLILYSNFGGTFNVIPKCSQVLEFLGLKEPSSAPMMITASECRVPY</sequence>
<dbReference type="InterPro" id="IPR006597">
    <property type="entry name" value="Sel1-like"/>
</dbReference>
<dbReference type="AlphaFoldDB" id="A0AAW2FQC4"/>
<name>A0AAW2FQC4_9HYME</name>
<dbReference type="InterPro" id="IPR052748">
    <property type="entry name" value="ISR_Activator"/>
</dbReference>
<accession>A0AAW2FQC4</accession>
<dbReference type="Proteomes" id="UP001430953">
    <property type="component" value="Unassembled WGS sequence"/>
</dbReference>
<keyword evidence="2" id="KW-1185">Reference proteome</keyword>
<dbReference type="EMBL" id="JADYXP020000009">
    <property type="protein sequence ID" value="KAL0117325.1"/>
    <property type="molecule type" value="Genomic_DNA"/>
</dbReference>
<evidence type="ECO:0000313" key="2">
    <source>
        <dbReference type="Proteomes" id="UP001430953"/>
    </source>
</evidence>
<proteinExistence type="predicted"/>
<evidence type="ECO:0000313" key="1">
    <source>
        <dbReference type="EMBL" id="KAL0117325.1"/>
    </source>
</evidence>